<dbReference type="SUPFAM" id="SSF56801">
    <property type="entry name" value="Acetyl-CoA synthetase-like"/>
    <property type="match status" value="1"/>
</dbReference>
<dbReference type="Gene3D" id="3.30.300.30">
    <property type="match status" value="1"/>
</dbReference>
<gene>
    <name evidence="1" type="ORF">ANN_18577</name>
</gene>
<name>A0ABQ8SP55_PERAM</name>
<dbReference type="EMBL" id="JAJSOF020000023">
    <property type="protein sequence ID" value="KAJ4435954.1"/>
    <property type="molecule type" value="Genomic_DNA"/>
</dbReference>
<organism evidence="1 2">
    <name type="scientific">Periplaneta americana</name>
    <name type="common">American cockroach</name>
    <name type="synonym">Blatta americana</name>
    <dbReference type="NCBI Taxonomy" id="6978"/>
    <lineage>
        <taxon>Eukaryota</taxon>
        <taxon>Metazoa</taxon>
        <taxon>Ecdysozoa</taxon>
        <taxon>Arthropoda</taxon>
        <taxon>Hexapoda</taxon>
        <taxon>Insecta</taxon>
        <taxon>Pterygota</taxon>
        <taxon>Neoptera</taxon>
        <taxon>Polyneoptera</taxon>
        <taxon>Dictyoptera</taxon>
        <taxon>Blattodea</taxon>
        <taxon>Blattoidea</taxon>
        <taxon>Blattidae</taxon>
        <taxon>Blattinae</taxon>
        <taxon>Periplaneta</taxon>
    </lineage>
</organism>
<protein>
    <submittedName>
        <fullName evidence="1">Uncharacterized protein</fullName>
    </submittedName>
</protein>
<accession>A0ABQ8SP55</accession>
<evidence type="ECO:0000313" key="1">
    <source>
        <dbReference type="EMBL" id="KAJ4435954.1"/>
    </source>
</evidence>
<proteinExistence type="predicted"/>
<dbReference type="PANTHER" id="PTHR44394:SF1">
    <property type="entry name" value="BETA-ALANINE-ACTIVATING ENZYME"/>
    <property type="match status" value="1"/>
</dbReference>
<keyword evidence="2" id="KW-1185">Reference proteome</keyword>
<reference evidence="1 2" key="1">
    <citation type="journal article" date="2022" name="Allergy">
        <title>Genome assembly and annotation of Periplaneta americana reveal a comprehensive cockroach allergen profile.</title>
        <authorList>
            <person name="Wang L."/>
            <person name="Xiong Q."/>
            <person name="Saelim N."/>
            <person name="Wang L."/>
            <person name="Nong W."/>
            <person name="Wan A.T."/>
            <person name="Shi M."/>
            <person name="Liu X."/>
            <person name="Cao Q."/>
            <person name="Hui J.H.L."/>
            <person name="Sookrung N."/>
            <person name="Leung T.F."/>
            <person name="Tungtrongchitr A."/>
            <person name="Tsui S.K.W."/>
        </authorList>
    </citation>
    <scope>NUCLEOTIDE SEQUENCE [LARGE SCALE GENOMIC DNA]</scope>
    <source>
        <strain evidence="1">PWHHKU_190912</strain>
    </source>
</reference>
<dbReference type="PANTHER" id="PTHR44394">
    <property type="entry name" value="BETA-ALANINE-ACTIVATING ENZYME"/>
    <property type="match status" value="1"/>
</dbReference>
<dbReference type="InterPro" id="IPR052091">
    <property type="entry name" value="Beta-ala_Activ/Resist"/>
</dbReference>
<dbReference type="Proteomes" id="UP001148838">
    <property type="component" value="Unassembled WGS sequence"/>
</dbReference>
<sequence>MVKVDTSSREIVYIGRKNNIVKRFGHRVSMDHVEQIVNNLEFIDRSICVWNINVQRLGLFVKLKESEEDNQQFYRTLRSHLLKHLHPSSIPDVIINLETFPLTCHGKSHLLRRLVKKLCV</sequence>
<evidence type="ECO:0000313" key="2">
    <source>
        <dbReference type="Proteomes" id="UP001148838"/>
    </source>
</evidence>
<dbReference type="InterPro" id="IPR045851">
    <property type="entry name" value="AMP-bd_C_sf"/>
</dbReference>
<comment type="caution">
    <text evidence="1">The sequence shown here is derived from an EMBL/GenBank/DDBJ whole genome shotgun (WGS) entry which is preliminary data.</text>
</comment>